<dbReference type="EMBL" id="MNYX01000044">
    <property type="protein sequence ID" value="OIP65491.1"/>
    <property type="molecule type" value="Genomic_DNA"/>
</dbReference>
<dbReference type="AlphaFoldDB" id="A0A1J5FZS4"/>
<dbReference type="SUPFAM" id="SSF143011">
    <property type="entry name" value="RelE-like"/>
    <property type="match status" value="1"/>
</dbReference>
<sequence>MKINIGYKPSFIRKFNKLPKGLQDEVVEKIELFKEISNHQRLEVHKLKGILKKFYGFSVNYRDRIVFEDMSENEVALLAVSDHEIYKLFL</sequence>
<dbReference type="Gene3D" id="3.30.2310.20">
    <property type="entry name" value="RelE-like"/>
    <property type="match status" value="1"/>
</dbReference>
<accession>A0A1J5FZS4</accession>
<reference evidence="1 2" key="1">
    <citation type="journal article" date="2016" name="Environ. Microbiol.">
        <title>Genomic resolution of a cold subsurface aquifer community provides metabolic insights for novel microbes adapted to high CO concentrations.</title>
        <authorList>
            <person name="Probst A.J."/>
            <person name="Castelle C.J."/>
            <person name="Singh A."/>
            <person name="Brown C.T."/>
            <person name="Anantharaman K."/>
            <person name="Sharon I."/>
            <person name="Hug L.A."/>
            <person name="Burstein D."/>
            <person name="Emerson J.B."/>
            <person name="Thomas B.C."/>
            <person name="Banfield J.F."/>
        </authorList>
    </citation>
    <scope>NUCLEOTIDE SEQUENCE [LARGE SCALE GENOMIC DNA]</scope>
    <source>
        <strain evidence="1">CG2_30_43_9</strain>
    </source>
</reference>
<evidence type="ECO:0000313" key="1">
    <source>
        <dbReference type="EMBL" id="OIP65491.1"/>
    </source>
</evidence>
<dbReference type="InterPro" id="IPR035093">
    <property type="entry name" value="RelE/ParE_toxin_dom_sf"/>
</dbReference>
<name>A0A1J5FZS4_9BACT</name>
<protein>
    <recommendedName>
        <fullName evidence="3">Addiction module toxin RelE</fullName>
    </recommendedName>
</protein>
<proteinExistence type="predicted"/>
<comment type="caution">
    <text evidence="1">The sequence shown here is derived from an EMBL/GenBank/DDBJ whole genome shotgun (WGS) entry which is preliminary data.</text>
</comment>
<evidence type="ECO:0000313" key="2">
    <source>
        <dbReference type="Proteomes" id="UP000182059"/>
    </source>
</evidence>
<gene>
    <name evidence="1" type="ORF">AUK15_01605</name>
</gene>
<organism evidence="1 2">
    <name type="scientific">Candidatus Nomurabacteria bacterium CG2_30_43_9</name>
    <dbReference type="NCBI Taxonomy" id="1805283"/>
    <lineage>
        <taxon>Bacteria</taxon>
        <taxon>Candidatus Nomuraibacteriota</taxon>
    </lineage>
</organism>
<evidence type="ECO:0008006" key="3">
    <source>
        <dbReference type="Google" id="ProtNLM"/>
    </source>
</evidence>
<dbReference type="Proteomes" id="UP000182059">
    <property type="component" value="Unassembled WGS sequence"/>
</dbReference>